<dbReference type="PANTHER" id="PTHR30632:SF0">
    <property type="entry name" value="SULFATE-BINDING PROTEIN"/>
    <property type="match status" value="1"/>
</dbReference>
<accession>A0ABS5JV25</accession>
<dbReference type="RefSeq" id="WP_212215569.1">
    <property type="nucleotide sequence ID" value="NZ_JAGUCO010000004.1"/>
</dbReference>
<dbReference type="Gene3D" id="3.40.190.10">
    <property type="entry name" value="Periplasmic binding protein-like II"/>
    <property type="match status" value="2"/>
</dbReference>
<dbReference type="Proteomes" id="UP000708576">
    <property type="component" value="Unassembled WGS sequence"/>
</dbReference>
<protein>
    <submittedName>
        <fullName evidence="1">Substrate-binding domain-containing protein</fullName>
    </submittedName>
</protein>
<evidence type="ECO:0000313" key="1">
    <source>
        <dbReference type="EMBL" id="MBS2098326.1"/>
    </source>
</evidence>
<dbReference type="PANTHER" id="PTHR30632">
    <property type="entry name" value="MOLYBDATE-BINDING PERIPLASMIC PROTEIN"/>
    <property type="match status" value="1"/>
</dbReference>
<sequence length="272" mass="30878">MALVKFWILISLSTIFIVSGCKQKNKTNTVSQSTSQKEILVYCENSMLGIVLNLKEQFEKEYDCNVRIQNDCAQNLMDLISYTGKGDLYIPSSTASFKEFQHKTGQILMDSVFIGYNTLVFMVKKGNPKKFDGRFSSLLQDKYSMIIADPETSSVGYETKKLLMQNNVYKRVLPKIVSLTSDSKGLSKGLKNNQADVVIDWHSNFFANGNRNYVEVIRPDLQNNRHIPIFAASLSCSSKPTLTKAFLDFTSSQLNESRLSKYGFTRRKTIIF</sequence>
<organism evidence="1 2">
    <name type="scientific">Carboxylicivirga linearis</name>
    <dbReference type="NCBI Taxonomy" id="1628157"/>
    <lineage>
        <taxon>Bacteria</taxon>
        <taxon>Pseudomonadati</taxon>
        <taxon>Bacteroidota</taxon>
        <taxon>Bacteroidia</taxon>
        <taxon>Marinilabiliales</taxon>
        <taxon>Marinilabiliaceae</taxon>
        <taxon>Carboxylicivirga</taxon>
    </lineage>
</organism>
<dbReference type="SUPFAM" id="SSF53850">
    <property type="entry name" value="Periplasmic binding protein-like II"/>
    <property type="match status" value="1"/>
</dbReference>
<keyword evidence="2" id="KW-1185">Reference proteome</keyword>
<reference evidence="1 2" key="1">
    <citation type="journal article" date="2015" name="Int. J. Syst. Evol. Microbiol.">
        <title>Carboxylicivirga linearis sp. nov., isolated from a sea cucumber culture pond.</title>
        <authorList>
            <person name="Wang F.Q."/>
            <person name="Zhou Y.X."/>
            <person name="Lin X.Z."/>
            <person name="Chen G.J."/>
            <person name="Du Z.J."/>
        </authorList>
    </citation>
    <scope>NUCLEOTIDE SEQUENCE [LARGE SCALE GENOMIC DNA]</scope>
    <source>
        <strain evidence="1 2">FB218</strain>
    </source>
</reference>
<name>A0ABS5JV25_9BACT</name>
<evidence type="ECO:0000313" key="2">
    <source>
        <dbReference type="Proteomes" id="UP000708576"/>
    </source>
</evidence>
<dbReference type="InterPro" id="IPR050682">
    <property type="entry name" value="ModA/WtpA"/>
</dbReference>
<proteinExistence type="predicted"/>
<gene>
    <name evidence="1" type="ORF">KEM10_08535</name>
</gene>
<dbReference type="EMBL" id="JAGUCO010000004">
    <property type="protein sequence ID" value="MBS2098326.1"/>
    <property type="molecule type" value="Genomic_DNA"/>
</dbReference>
<dbReference type="Pfam" id="PF13531">
    <property type="entry name" value="SBP_bac_11"/>
    <property type="match status" value="1"/>
</dbReference>
<dbReference type="PROSITE" id="PS51257">
    <property type="entry name" value="PROKAR_LIPOPROTEIN"/>
    <property type="match status" value="1"/>
</dbReference>
<comment type="caution">
    <text evidence="1">The sequence shown here is derived from an EMBL/GenBank/DDBJ whole genome shotgun (WGS) entry which is preliminary data.</text>
</comment>